<accession>A0A1Y5TYM5</accession>
<sequence>MRYPASEKLEIIRLVEESHLSARQTLAKLGIPRTTFYRWYDRYLQRGEAGLADQSPKPKHVWNRIPDEVRRKVVKLALTETELSPRELAVTFTDRESYFVSEASVYRVLKAHDLITSPAFIVIKAASEFKDKTTAINQLWQTDFTYLKVLGWGWFYLSTILDDYSRYIISWKLCTNMRAEDVTDTLDLALQTSGCDQVHVVHKPRLLSDNGSSYVSGDLAEWLQDKGMKHSRGAPYHPQTQGKIERWHQTLKNRILLENYFLPGDLEAQIEAFVDHYNHQRYHESLNNVTPADVYFGRDKAILQQRERIKRKTIDARRLHHRQRAA</sequence>
<dbReference type="InterPro" id="IPR010921">
    <property type="entry name" value="Trp_repressor/repl_initiator"/>
</dbReference>
<dbReference type="InterPro" id="IPR048020">
    <property type="entry name" value="Transpos_IS3"/>
</dbReference>
<dbReference type="Gene3D" id="1.10.10.10">
    <property type="entry name" value="Winged helix-like DNA-binding domain superfamily/Winged helix DNA-binding domain"/>
    <property type="match status" value="1"/>
</dbReference>
<evidence type="ECO:0000313" key="3">
    <source>
        <dbReference type="Proteomes" id="UP000193827"/>
    </source>
</evidence>
<evidence type="ECO:0000259" key="1">
    <source>
        <dbReference type="PROSITE" id="PS50994"/>
    </source>
</evidence>
<organism evidence="2 3">
    <name type="scientific">Roseovarius litorisediminis</name>
    <dbReference type="NCBI Taxonomy" id="1312363"/>
    <lineage>
        <taxon>Bacteria</taxon>
        <taxon>Pseudomonadati</taxon>
        <taxon>Pseudomonadota</taxon>
        <taxon>Alphaproteobacteria</taxon>
        <taxon>Rhodobacterales</taxon>
        <taxon>Roseobacteraceae</taxon>
        <taxon>Roseovarius</taxon>
    </lineage>
</organism>
<dbReference type="InterPro" id="IPR001584">
    <property type="entry name" value="Integrase_cat-core"/>
</dbReference>
<evidence type="ECO:0000313" key="2">
    <source>
        <dbReference type="EMBL" id="SLN71710.1"/>
    </source>
</evidence>
<proteinExistence type="predicted"/>
<dbReference type="EMBL" id="FWFL01000030">
    <property type="protein sequence ID" value="SLN71710.1"/>
    <property type="molecule type" value="Genomic_DNA"/>
</dbReference>
<gene>
    <name evidence="2" type="ORF">PEL8287_03960</name>
</gene>
<protein>
    <submittedName>
        <fullName evidence="2">Integrase core domain protein</fullName>
    </submittedName>
</protein>
<dbReference type="PROSITE" id="PS50994">
    <property type="entry name" value="INTEGRASE"/>
    <property type="match status" value="1"/>
</dbReference>
<dbReference type="InterPro" id="IPR036388">
    <property type="entry name" value="WH-like_DNA-bd_sf"/>
</dbReference>
<dbReference type="AlphaFoldDB" id="A0A1Y5TYM5"/>
<name>A0A1Y5TYM5_9RHOB</name>
<dbReference type="GO" id="GO:0043565">
    <property type="term" value="F:sequence-specific DNA binding"/>
    <property type="evidence" value="ECO:0007669"/>
    <property type="project" value="InterPro"/>
</dbReference>
<dbReference type="NCBIfam" id="NF033516">
    <property type="entry name" value="transpos_IS3"/>
    <property type="match status" value="1"/>
</dbReference>
<dbReference type="SUPFAM" id="SSF48295">
    <property type="entry name" value="TrpR-like"/>
    <property type="match status" value="1"/>
</dbReference>
<dbReference type="SUPFAM" id="SSF53098">
    <property type="entry name" value="Ribonuclease H-like"/>
    <property type="match status" value="1"/>
</dbReference>
<feature type="domain" description="Integrase catalytic" evidence="1">
    <location>
        <begin position="131"/>
        <end position="299"/>
    </location>
</feature>
<dbReference type="InterPro" id="IPR050900">
    <property type="entry name" value="Transposase_IS3/IS150/IS904"/>
</dbReference>
<keyword evidence="3" id="KW-1185">Reference proteome</keyword>
<dbReference type="Pfam" id="PF13565">
    <property type="entry name" value="HTH_32"/>
    <property type="match status" value="1"/>
</dbReference>
<dbReference type="PANTHER" id="PTHR46889">
    <property type="entry name" value="TRANSPOSASE INSF FOR INSERTION SEQUENCE IS3B-RELATED"/>
    <property type="match status" value="1"/>
</dbReference>
<dbReference type="InterPro" id="IPR036397">
    <property type="entry name" value="RNaseH_sf"/>
</dbReference>
<dbReference type="Gene3D" id="3.30.420.10">
    <property type="entry name" value="Ribonuclease H-like superfamily/Ribonuclease H"/>
    <property type="match status" value="1"/>
</dbReference>
<dbReference type="Pfam" id="PF00665">
    <property type="entry name" value="rve"/>
    <property type="match status" value="1"/>
</dbReference>
<dbReference type="Proteomes" id="UP000193827">
    <property type="component" value="Unassembled WGS sequence"/>
</dbReference>
<dbReference type="GO" id="GO:0015074">
    <property type="term" value="P:DNA integration"/>
    <property type="evidence" value="ECO:0007669"/>
    <property type="project" value="InterPro"/>
</dbReference>
<reference evidence="2 3" key="1">
    <citation type="submission" date="2017-03" db="EMBL/GenBank/DDBJ databases">
        <authorList>
            <person name="Afonso C.L."/>
            <person name="Miller P.J."/>
            <person name="Scott M.A."/>
            <person name="Spackman E."/>
            <person name="Goraichik I."/>
            <person name="Dimitrov K.M."/>
            <person name="Suarez D.L."/>
            <person name="Swayne D.E."/>
        </authorList>
    </citation>
    <scope>NUCLEOTIDE SEQUENCE [LARGE SCALE GENOMIC DNA]</scope>
    <source>
        <strain evidence="2 3">CECT 8287</strain>
    </source>
</reference>
<dbReference type="InterPro" id="IPR012337">
    <property type="entry name" value="RNaseH-like_sf"/>
</dbReference>
<dbReference type="PANTHER" id="PTHR46889:SF4">
    <property type="entry name" value="TRANSPOSASE INSO FOR INSERTION SEQUENCE ELEMENT IS911B-RELATED"/>
    <property type="match status" value="1"/>
</dbReference>